<dbReference type="PROSITE" id="PS51059">
    <property type="entry name" value="PARP_CATALYTIC"/>
    <property type="match status" value="1"/>
</dbReference>
<dbReference type="EC" id="2.4.2.-" evidence="7"/>
<dbReference type="InterPro" id="IPR052056">
    <property type="entry name" value="Mono-ARTD/PARP"/>
</dbReference>
<dbReference type="Pfam" id="PF01661">
    <property type="entry name" value="Macro"/>
    <property type="match status" value="3"/>
</dbReference>
<feature type="region of interest" description="Disordered" evidence="9">
    <location>
        <begin position="1"/>
        <end position="23"/>
    </location>
</feature>
<dbReference type="Pfam" id="PF23085">
    <property type="entry name" value="RRM_PARP14_3"/>
    <property type="match status" value="11"/>
</dbReference>
<feature type="domain" description="Macro" evidence="12">
    <location>
        <begin position="1978"/>
        <end position="2377"/>
    </location>
</feature>
<evidence type="ECO:0000256" key="9">
    <source>
        <dbReference type="SAM" id="MobiDB-lite"/>
    </source>
</evidence>
<sequence length="2955" mass="331801">MLRGDNLHASPYGSTTENKTASTVQIKPQVQVQHQAIISDNAKIENQPTPEPFEGLKGNCFEQKVPIDVKIQQPNMDSSVTNEYKQRHPKSRIFDPTDTVNQPSPATNEVLMDNYLDQTRPGDVKIQQPIGNSPETDANNPECLIPQKQPDSMQSHVQVQQNKQRSSSTISTEGEPEIDIDGDIQASEMGKEKETAVVLQNNNSLNNQLLTVKVYEEEVQELKSIKVFGFKTANFELMDMYFTNKKKCGAEADKVELSEDEEYLFVTFKTTEDAELVCNKEHILDGCKLKVELFNPSTQLDNSTHDDGKRIVRVSGYKDTASKDMIEMYIDSEKRFGAVPEKIDINENESYTLVTISTVTDAELVCNKEHILDGCKLTVELFNPSTQLDNSTHDDGKRIVRVSGYKDTASKDMIEMYIDSEKRFGAVPENIDINENESYTLVTLSTVTDAELVCSKEHILDGCKLKVELFNPSTQLDNSTHDDGKRIVRVSGYKDTTSKDMIEMYIDSEKRFGAVPENIDINENESYALVTLSTVTDAELVCNKEHILDGCKLTVELFNPSTQLDNSTHDDGKRIVRVSGYKDTASKDMIEMYIDSEKRFGAVPENIDINENESYALVTLSTVTDAELVCNKEHILDGCKLTVELFNPSTQLDNSTHDDGKRIVRVSGYKDTTSNDMIEMYIDSEKRFGAVPENIDINENESYTLATLSTVTDAELVCNKEHILDGCKLTVELFNPSTQLDNSTHDDGKRIVRVSGYKDTASKDMIEMYIDSEKRFGAVPENININENESYTLATLSTVTDAELVCSKEHILDGCKLTVELFNPSTQLDNSTHDDGKRIVRVSGYRDTTSKDVIEMYIDSEKRFGAVPEKIDINENESYTLVTLSTVTEAELVCSREHKLDGCKLTVELFNPSTRLDNSTHDDGKRIVRVSGYKDTTSNDMIEMYIESKKRFGAVPENININEKENCTFVTLSTEKDVDLVCNREHILDHCHLKVELVEQIHDTDKAVCSSGDEDGKRCIKVSGCTDLKKLKKFIKDKNRFGVMVEDIETARDEMCIYVTLTSDEDVNFVCNREHMLDDCVLKAELYNPLHDEDKSNLDSEDDKPCIKVSGCTDLKKLKKYIKNKNRFGVMVEDIETARDEMCIYVTLSNDEDVDTVRKTSHTVDNCQLFVEICKPMKSSVTDSKTYQESEQKEGVVAKSNSGNSSKQHVAASKIESGDIPLPETKQNGTIRRSEDECEANPELDDQHGDKCVLVRLSGYNESMARHKLTVYIKSKKKFGAAPKDIEFDFEDKCVYVTLSSKQDAEVVCGKTHTLGEVKLNVEVYTPPPRLNNRLLVTNISQDTNKETLQNFLEGKLDMVITDMVFNEDADKVMISFNDKEFTIDEILDKAQILSNSEEYLDKKKLHVATVYASKIVKVSQHGGKLDGDDLSNYFDSYGDVIKIEVNDEDNFALVHFASYADLEKVLAESHKVEEIKLKVDVYQKCLGKSGGITDLDVFSLPTPVKVPLNEDDTLKMMFIYQSETHAKDLQSRMAQCMSRIEWSQGTSESEAILSCTVTKEMKAVRRLIKTWEKSCKINFERYLGGIKLKIIPIAEHRIFDMVSEEISIQDKNCVNIFKSKTSGLSIVVVGCDEPIFEEMASIVQQTKQRIEEDLDRKKQEVTETLETKYPFAVLESFDVIDVIKKRHTHVQITQQSTEGKINFKGTLSEIQPAIDTMNQLLDDLKFTEINDLKKPIIELLQTDDVTDHIRKDKLKKEKKKTAIWKVSQDKGSVFVYAKNAESLKEITDVLRTVCSHKIINVDTQGSDLLTGSAWKDIVKNIHAQYPNLVIVDVIDNKQISLTFITDLSELVDKMISDFLTEHVRCTEILPCSKGQVYFMDNILKKQTYNLISDFKKSGVTVTLSSLLGIRIEGPTGAMDAAKEKLKSYISNIKSAEKNIIKPSELKFYRLDKGRETICTTQNKFNCYIEHSDDAWNLGLTFELKKTKTKIHVVKGDITDTEVDVIVNSANKELIHNGGLANDIVQKGGHTIQDECTLHIKHNGTLSEGDCVMTKPGHLPCKELIHAVGPIWNGGKSEEMQILKDTILKTLEKAFVKGYTCLAIPAFGTGQLGFPPYQAADCIIAAIDDHFSRTPNSPINTIYLIDKQLKPLEHFISKLQGNDSFIAVTSSEISRMNRTTVEHYGHSGRSFVGDQSGSNAIAVDTQYMHIVKSEIAKVQIDVIVNSTSSRLKLSDGAVSGSILREGGQTIQDECNQKYRKGINPGDIAETGPGRLKCKKIFHTCLGPYSGSSEEKQLRKLIKKCLETAEREGYKSIAFPAIGTGNLGFPHDVVAQIFYQTIHDYKSQGGSLQDITIVIYPKDQQTIKAFEAEVNTQGSTKKKIKKGSKKTKPKGAEGYTSIVSPITTSSDADLRQGVEIGRVRFRMYIGNIINSSVGAIVNGSNSNLDLTKGAVSKEILKRGGENLYEECRNQAATMRDKGIAVTTCVGEMQCKCVIHIDVSRFGSELKNIMIECLKVADARMCTSIAFPALAIGVGGKVEDVAKSIFEAVCEASEILSTVKDVQLVIFDQPVLNAFNKAFQTLFNEKGEPGKKSYFQMFTNYVSSYMPSAKSSPMPSSQGELPRDMPPRLTSDSFKPIKLTVYSFEENSDKQSTWVIDIIKELDHQYAHATSQSQLTLYKNLCKVEQTKIKNLENFFPLDIAIHPSLNVITIFGLVDDVLDVVDQIRKISETVISEQNKREFAEIQQNVDVAGIDARIPNYWAKDVTGNLNVITLEESSDEYKEVEKNFRATLGRESAKITQIERIQNLSLFQQYVSKKGQMKQDLPNTVVVEKEVLWHGTDSAAVNNINKNGFSRSYCGKNAVAYGEGVYFAVNSSYSYDYAEENSDRFYQMYQCRVLIGDYTRGKHGCRQPEINPKSQLTFHSLVDDVENPTMHIIFHDTQAYPDYLISFTK</sequence>
<protein>
    <recommendedName>
        <fullName evidence="7">Poly [ADP-ribose] polymerase</fullName>
        <shortName evidence="7">PARP</shortName>
        <ecNumber evidence="7">2.4.2.-</ecNumber>
    </recommendedName>
</protein>
<dbReference type="Pfam" id="PF23084">
    <property type="entry name" value="KH_PARP14_1"/>
    <property type="match status" value="1"/>
</dbReference>
<dbReference type="InterPro" id="IPR057044">
    <property type="entry name" value="PARP14_KH_1"/>
</dbReference>
<dbReference type="Gene3D" id="3.30.70.330">
    <property type="match status" value="10"/>
</dbReference>
<dbReference type="InterPro" id="IPR000504">
    <property type="entry name" value="RRM_dom"/>
</dbReference>
<dbReference type="EMBL" id="JAZGQO010000009">
    <property type="protein sequence ID" value="KAK6178600.1"/>
    <property type="molecule type" value="Genomic_DNA"/>
</dbReference>
<evidence type="ECO:0000259" key="12">
    <source>
        <dbReference type="PROSITE" id="PS51154"/>
    </source>
</evidence>
<dbReference type="PANTHER" id="PTHR14453">
    <property type="entry name" value="PARP/ZINC FINGER CCCH TYPE DOMAIN CONTAINING PROTEIN"/>
    <property type="match status" value="1"/>
</dbReference>
<dbReference type="InterPro" id="IPR012317">
    <property type="entry name" value="Poly(ADP-ribose)pol_cat_dom"/>
</dbReference>
<organism evidence="13 14">
    <name type="scientific">Patella caerulea</name>
    <name type="common">Rayed Mediterranean limpet</name>
    <dbReference type="NCBI Taxonomy" id="87958"/>
    <lineage>
        <taxon>Eukaryota</taxon>
        <taxon>Metazoa</taxon>
        <taxon>Spiralia</taxon>
        <taxon>Lophotrochozoa</taxon>
        <taxon>Mollusca</taxon>
        <taxon>Gastropoda</taxon>
        <taxon>Patellogastropoda</taxon>
        <taxon>Patelloidea</taxon>
        <taxon>Patellidae</taxon>
        <taxon>Patella</taxon>
    </lineage>
</organism>
<keyword evidence="3 7" id="KW-0808">Transferase</keyword>
<evidence type="ECO:0000313" key="13">
    <source>
        <dbReference type="EMBL" id="KAK6178600.1"/>
    </source>
</evidence>
<dbReference type="Gene3D" id="3.40.220.10">
    <property type="entry name" value="Leucine Aminopeptidase, subunit E, domain 1"/>
    <property type="match status" value="3"/>
</dbReference>
<dbReference type="SUPFAM" id="SSF54928">
    <property type="entry name" value="RNA-binding domain, RBD"/>
    <property type="match status" value="1"/>
</dbReference>
<feature type="region of interest" description="Disordered" evidence="9">
    <location>
        <begin position="1181"/>
        <end position="1244"/>
    </location>
</feature>
<comment type="caution">
    <text evidence="13">The sequence shown here is derived from an EMBL/GenBank/DDBJ whole genome shotgun (WGS) entry which is preliminary data.</text>
</comment>
<dbReference type="InterPro" id="IPR035979">
    <property type="entry name" value="RBD_domain_sf"/>
</dbReference>
<dbReference type="SMART" id="SM00506">
    <property type="entry name" value="A1pp"/>
    <property type="match status" value="3"/>
</dbReference>
<feature type="compositionally biased region" description="Basic and acidic residues" evidence="9">
    <location>
        <begin position="1186"/>
        <end position="1196"/>
    </location>
</feature>
<dbReference type="PROSITE" id="PS50102">
    <property type="entry name" value="RRM"/>
    <property type="match status" value="1"/>
</dbReference>
<feature type="compositionally biased region" description="Polar residues" evidence="9">
    <location>
        <begin position="149"/>
        <end position="172"/>
    </location>
</feature>
<dbReference type="GO" id="GO:0005737">
    <property type="term" value="C:cytoplasm"/>
    <property type="evidence" value="ECO:0007669"/>
    <property type="project" value="TreeGrafter"/>
</dbReference>
<dbReference type="CDD" id="cd02907">
    <property type="entry name" value="Macro_Af1521_BAL-like"/>
    <property type="match status" value="1"/>
</dbReference>
<feature type="region of interest" description="Disordered" evidence="9">
    <location>
        <begin position="128"/>
        <end position="176"/>
    </location>
</feature>
<dbReference type="SUPFAM" id="SSF56399">
    <property type="entry name" value="ADP-ribosylation"/>
    <property type="match status" value="1"/>
</dbReference>
<feature type="region of interest" description="Disordered" evidence="9">
    <location>
        <begin position="78"/>
        <end position="107"/>
    </location>
</feature>
<feature type="compositionally biased region" description="Polar residues" evidence="9">
    <location>
        <begin position="1199"/>
        <end position="1208"/>
    </location>
</feature>
<name>A0AAN8JKW4_PATCE</name>
<feature type="compositionally biased region" description="Polar residues" evidence="9">
    <location>
        <begin position="98"/>
        <end position="107"/>
    </location>
</feature>
<feature type="domain" description="PARP catalytic" evidence="11">
    <location>
        <begin position="2759"/>
        <end position="2955"/>
    </location>
</feature>
<keyword evidence="4 7" id="KW-0520">NAD</keyword>
<keyword evidence="5" id="KW-0539">Nucleus</keyword>
<dbReference type="GO" id="GO:0005634">
    <property type="term" value="C:nucleus"/>
    <property type="evidence" value="ECO:0007669"/>
    <property type="project" value="UniProtKB-SubCell"/>
</dbReference>
<feature type="coiled-coil region" evidence="8">
    <location>
        <begin position="1641"/>
        <end position="1668"/>
    </location>
</feature>
<dbReference type="InterPro" id="IPR002589">
    <property type="entry name" value="Macro_dom"/>
</dbReference>
<dbReference type="SUPFAM" id="SSF52949">
    <property type="entry name" value="Macro domain-like"/>
    <property type="match status" value="3"/>
</dbReference>
<reference evidence="13 14" key="1">
    <citation type="submission" date="2024-01" db="EMBL/GenBank/DDBJ databases">
        <title>The genome of the rayed Mediterranean limpet Patella caerulea (Linnaeus, 1758).</title>
        <authorList>
            <person name="Anh-Thu Weber A."/>
            <person name="Halstead-Nussloch G."/>
        </authorList>
    </citation>
    <scope>NUCLEOTIDE SEQUENCE [LARGE SCALE GENOMIC DNA]</scope>
    <source>
        <strain evidence="13">AATW-2023a</strain>
        <tissue evidence="13">Whole specimen</tissue>
    </source>
</reference>
<evidence type="ECO:0000256" key="7">
    <source>
        <dbReference type="RuleBase" id="RU362114"/>
    </source>
</evidence>
<evidence type="ECO:0000256" key="4">
    <source>
        <dbReference type="ARBA" id="ARBA00023027"/>
    </source>
</evidence>
<keyword evidence="14" id="KW-1185">Reference proteome</keyword>
<proteinExistence type="predicted"/>
<keyword evidence="2 7" id="KW-0328">Glycosyltransferase</keyword>
<dbReference type="GO" id="GO:0003723">
    <property type="term" value="F:RNA binding"/>
    <property type="evidence" value="ECO:0007669"/>
    <property type="project" value="UniProtKB-UniRule"/>
</dbReference>
<keyword evidence="6" id="KW-0694">RNA-binding</keyword>
<evidence type="ECO:0000259" key="11">
    <source>
        <dbReference type="PROSITE" id="PS51059"/>
    </source>
</evidence>
<dbReference type="PANTHER" id="PTHR14453:SF67">
    <property type="entry name" value="POLY [ADP-RIBOSE] POLYMERASE"/>
    <property type="match status" value="1"/>
</dbReference>
<dbReference type="GO" id="GO:0010629">
    <property type="term" value="P:negative regulation of gene expression"/>
    <property type="evidence" value="ECO:0007669"/>
    <property type="project" value="TreeGrafter"/>
</dbReference>
<dbReference type="SMART" id="SM00360">
    <property type="entry name" value="RRM"/>
    <property type="match status" value="4"/>
</dbReference>
<dbReference type="InterPro" id="IPR043472">
    <property type="entry name" value="Macro_dom-like"/>
</dbReference>
<feature type="compositionally biased region" description="Polar residues" evidence="9">
    <location>
        <begin position="12"/>
        <end position="23"/>
    </location>
</feature>
<keyword evidence="8" id="KW-0175">Coiled coil</keyword>
<feature type="domain" description="Macro" evidence="12">
    <location>
        <begin position="2411"/>
        <end position="2585"/>
    </location>
</feature>
<dbReference type="InterPro" id="IPR012677">
    <property type="entry name" value="Nucleotide-bd_a/b_plait_sf"/>
</dbReference>
<feature type="domain" description="RRM" evidence="10">
    <location>
        <begin position="1409"/>
        <end position="1485"/>
    </location>
</feature>
<gene>
    <name evidence="13" type="ORF">SNE40_013353</name>
</gene>
<comment type="subcellular location">
    <subcellularLocation>
        <location evidence="1">Nucleus</location>
    </subcellularLocation>
</comment>
<dbReference type="Pfam" id="PF00644">
    <property type="entry name" value="PARP"/>
    <property type="match status" value="1"/>
</dbReference>
<evidence type="ECO:0000256" key="2">
    <source>
        <dbReference type="ARBA" id="ARBA00022676"/>
    </source>
</evidence>
<feature type="compositionally biased region" description="Polar residues" evidence="9">
    <location>
        <begin position="129"/>
        <end position="139"/>
    </location>
</feature>
<evidence type="ECO:0000256" key="1">
    <source>
        <dbReference type="ARBA" id="ARBA00004123"/>
    </source>
</evidence>
<evidence type="ECO:0000256" key="5">
    <source>
        <dbReference type="ARBA" id="ARBA00023242"/>
    </source>
</evidence>
<dbReference type="Gene3D" id="3.90.228.10">
    <property type="match status" value="1"/>
</dbReference>
<evidence type="ECO:0000259" key="10">
    <source>
        <dbReference type="PROSITE" id="PS50102"/>
    </source>
</evidence>
<evidence type="ECO:0000256" key="3">
    <source>
        <dbReference type="ARBA" id="ARBA00022679"/>
    </source>
</evidence>
<accession>A0AAN8JKW4</accession>
<evidence type="ECO:0000256" key="8">
    <source>
        <dbReference type="SAM" id="Coils"/>
    </source>
</evidence>
<evidence type="ECO:0000256" key="6">
    <source>
        <dbReference type="PROSITE-ProRule" id="PRU00176"/>
    </source>
</evidence>
<dbReference type="CDD" id="cd01439">
    <property type="entry name" value="TCCD_inducible_PARP_like"/>
    <property type="match status" value="1"/>
</dbReference>
<dbReference type="GO" id="GO:0003714">
    <property type="term" value="F:transcription corepressor activity"/>
    <property type="evidence" value="ECO:0007669"/>
    <property type="project" value="TreeGrafter"/>
</dbReference>
<dbReference type="Proteomes" id="UP001347796">
    <property type="component" value="Unassembled WGS sequence"/>
</dbReference>
<dbReference type="GO" id="GO:0003950">
    <property type="term" value="F:NAD+ poly-ADP-ribosyltransferase activity"/>
    <property type="evidence" value="ECO:0007669"/>
    <property type="project" value="UniProtKB-UniRule"/>
</dbReference>
<dbReference type="PROSITE" id="PS51154">
    <property type="entry name" value="MACRO"/>
    <property type="match status" value="2"/>
</dbReference>
<evidence type="ECO:0000313" key="14">
    <source>
        <dbReference type="Proteomes" id="UP001347796"/>
    </source>
</evidence>